<dbReference type="PANTHER" id="PTHR23267">
    <property type="entry name" value="IMMUNOGLOBULIN LIGHT CHAIN"/>
    <property type="match status" value="1"/>
</dbReference>
<dbReference type="Pfam" id="PF07686">
    <property type="entry name" value="V-set"/>
    <property type="match status" value="1"/>
</dbReference>
<dbReference type="PROSITE" id="PS50835">
    <property type="entry name" value="IG_LIKE"/>
    <property type="match status" value="1"/>
</dbReference>
<reference evidence="3 4" key="1">
    <citation type="submission" date="2020-10" db="EMBL/GenBank/DDBJ databases">
        <title>Chromosome-scale genome assembly of the Allis shad, Alosa alosa.</title>
        <authorList>
            <person name="Margot Z."/>
            <person name="Christophe K."/>
            <person name="Cabau C."/>
            <person name="Louis A."/>
            <person name="Berthelot C."/>
            <person name="Parey E."/>
            <person name="Roest Crollius H."/>
            <person name="Montfort J."/>
            <person name="Robinson-Rechavi M."/>
            <person name="Bucao C."/>
            <person name="Bouchez O."/>
            <person name="Gislard M."/>
            <person name="Lluch J."/>
            <person name="Milhes M."/>
            <person name="Lampietro C."/>
            <person name="Lopez Roques C."/>
            <person name="Donnadieu C."/>
            <person name="Braasch I."/>
            <person name="Desvignes T."/>
            <person name="Postlethwait J."/>
            <person name="Bobe J."/>
            <person name="Guiguen Y."/>
        </authorList>
    </citation>
    <scope>NUCLEOTIDE SEQUENCE [LARGE SCALE GENOMIC DNA]</scope>
    <source>
        <strain evidence="3">M-15738</strain>
        <tissue evidence="3">Blood</tissue>
    </source>
</reference>
<accession>A0AAV6HD54</accession>
<dbReference type="SMART" id="SM00409">
    <property type="entry name" value="IG"/>
    <property type="match status" value="1"/>
</dbReference>
<feature type="signal peptide" evidence="1">
    <location>
        <begin position="1"/>
        <end position="20"/>
    </location>
</feature>
<sequence length="115" mass="12346">MISPTLMLLAVGLMVQESSGDKILTQSPTSKSVQPGETVSIRCTASESISNYLNWYSQKPGEAPKLLISYATSRQSGVPGRFSGSGSDTQFTLTISRIQPEDAADYYCGQSAYIP</sequence>
<evidence type="ECO:0000313" key="4">
    <source>
        <dbReference type="Proteomes" id="UP000823561"/>
    </source>
</evidence>
<dbReference type="InterPro" id="IPR003599">
    <property type="entry name" value="Ig_sub"/>
</dbReference>
<dbReference type="Gene3D" id="2.60.40.10">
    <property type="entry name" value="Immunoglobulins"/>
    <property type="match status" value="1"/>
</dbReference>
<dbReference type="InterPro" id="IPR007110">
    <property type="entry name" value="Ig-like_dom"/>
</dbReference>
<protein>
    <recommendedName>
        <fullName evidence="2">Ig-like domain-containing protein</fullName>
    </recommendedName>
</protein>
<dbReference type="InterPro" id="IPR013783">
    <property type="entry name" value="Ig-like_fold"/>
</dbReference>
<feature type="non-terminal residue" evidence="3">
    <location>
        <position position="115"/>
    </location>
</feature>
<dbReference type="SUPFAM" id="SSF48726">
    <property type="entry name" value="Immunoglobulin"/>
    <property type="match status" value="1"/>
</dbReference>
<dbReference type="Proteomes" id="UP000823561">
    <property type="component" value="Chromosome 1"/>
</dbReference>
<dbReference type="InterPro" id="IPR036179">
    <property type="entry name" value="Ig-like_dom_sf"/>
</dbReference>
<dbReference type="InterPro" id="IPR013106">
    <property type="entry name" value="Ig_V-set"/>
</dbReference>
<name>A0AAV6HD54_9TELE</name>
<keyword evidence="4" id="KW-1185">Reference proteome</keyword>
<evidence type="ECO:0000259" key="2">
    <source>
        <dbReference type="PROSITE" id="PS50835"/>
    </source>
</evidence>
<dbReference type="InterPro" id="IPR050150">
    <property type="entry name" value="IgV_Light_Chain"/>
</dbReference>
<dbReference type="FunFam" id="2.60.40.10:FF:001230">
    <property type="entry name" value="Immunoglobulin kappa variable 8-16"/>
    <property type="match status" value="1"/>
</dbReference>
<gene>
    <name evidence="3" type="ORF">AALO_G00001900</name>
</gene>
<dbReference type="SMART" id="SM00406">
    <property type="entry name" value="IGv"/>
    <property type="match status" value="1"/>
</dbReference>
<keyword evidence="1" id="KW-0732">Signal</keyword>
<proteinExistence type="predicted"/>
<organism evidence="3 4">
    <name type="scientific">Alosa alosa</name>
    <name type="common">allis shad</name>
    <dbReference type="NCBI Taxonomy" id="278164"/>
    <lineage>
        <taxon>Eukaryota</taxon>
        <taxon>Metazoa</taxon>
        <taxon>Chordata</taxon>
        <taxon>Craniata</taxon>
        <taxon>Vertebrata</taxon>
        <taxon>Euteleostomi</taxon>
        <taxon>Actinopterygii</taxon>
        <taxon>Neopterygii</taxon>
        <taxon>Teleostei</taxon>
        <taxon>Clupei</taxon>
        <taxon>Clupeiformes</taxon>
        <taxon>Clupeoidei</taxon>
        <taxon>Clupeidae</taxon>
        <taxon>Alosa</taxon>
    </lineage>
</organism>
<feature type="chain" id="PRO_5043540519" description="Ig-like domain-containing protein" evidence="1">
    <location>
        <begin position="21"/>
        <end position="115"/>
    </location>
</feature>
<dbReference type="EMBL" id="JADWDJ010000001">
    <property type="protein sequence ID" value="KAG5285304.1"/>
    <property type="molecule type" value="Genomic_DNA"/>
</dbReference>
<dbReference type="AlphaFoldDB" id="A0AAV6HD54"/>
<feature type="domain" description="Ig-like" evidence="2">
    <location>
        <begin position="4"/>
        <end position="108"/>
    </location>
</feature>
<comment type="caution">
    <text evidence="3">The sequence shown here is derived from an EMBL/GenBank/DDBJ whole genome shotgun (WGS) entry which is preliminary data.</text>
</comment>
<evidence type="ECO:0000256" key="1">
    <source>
        <dbReference type="SAM" id="SignalP"/>
    </source>
</evidence>
<evidence type="ECO:0000313" key="3">
    <source>
        <dbReference type="EMBL" id="KAG5285304.1"/>
    </source>
</evidence>